<dbReference type="GO" id="GO:0008168">
    <property type="term" value="F:methyltransferase activity"/>
    <property type="evidence" value="ECO:0007669"/>
    <property type="project" value="UniProtKB-UniRule"/>
</dbReference>
<dbReference type="Gene3D" id="3.40.50.150">
    <property type="entry name" value="Vaccinia Virus protein VP39"/>
    <property type="match status" value="1"/>
</dbReference>
<keyword evidence="5 6" id="KW-0949">S-adenosyl-L-methionine</keyword>
<evidence type="ECO:0000256" key="6">
    <source>
        <dbReference type="RuleBase" id="RU362030"/>
    </source>
</evidence>
<dbReference type="InterPro" id="IPR007213">
    <property type="entry name" value="Ppm1/Ppm2/Tcmp"/>
</dbReference>
<dbReference type="EC" id="2.1.1.-" evidence="6"/>
<evidence type="ECO:0000313" key="7">
    <source>
        <dbReference type="EMBL" id="VBA35114.1"/>
    </source>
</evidence>
<dbReference type="AlphaFoldDB" id="A0A498PTA9"/>
<evidence type="ECO:0000256" key="3">
    <source>
        <dbReference type="ARBA" id="ARBA00022603"/>
    </source>
</evidence>
<name>A0A498PTA9_9MYCO</name>
<keyword evidence="8" id="KW-1185">Reference proteome</keyword>
<evidence type="ECO:0000256" key="2">
    <source>
        <dbReference type="ARBA" id="ARBA00008138"/>
    </source>
</evidence>
<evidence type="ECO:0000256" key="5">
    <source>
        <dbReference type="ARBA" id="ARBA00022691"/>
    </source>
</evidence>
<keyword evidence="4 7" id="KW-0808">Transferase</keyword>
<comment type="similarity">
    <text evidence="2 6">Belongs to the UPF0677 family.</text>
</comment>
<dbReference type="PANTHER" id="PTHR43619:SF2">
    <property type="entry name" value="S-ADENOSYL-L-METHIONINE-DEPENDENT METHYLTRANSFERASES SUPERFAMILY PROTEIN"/>
    <property type="match status" value="1"/>
</dbReference>
<dbReference type="SUPFAM" id="SSF53335">
    <property type="entry name" value="S-adenosyl-L-methionine-dependent methyltransferases"/>
    <property type="match status" value="1"/>
</dbReference>
<accession>A0A498PTA9</accession>
<dbReference type="Pfam" id="PF04072">
    <property type="entry name" value="LCM"/>
    <property type="match status" value="1"/>
</dbReference>
<sequence>MRAGLARVAVAAAEGAYSLGSSLYWLNINVPAAEGKRMTQVGSARFEGDTWDLASSVGLTATMVAAARAVACRDVTGAGAVASDNFAEPLVKAVGVDFFSRLASGELDPGDLDDDTTNGIRHFADAMAVRTRFFDDFFADAARAGIRQAVILASGLDSRAYRLRWPAGTTVFEVDQPQVIEFKTATLAELGVRPSADRRPVAVDLRDDWPAALHEAGFDPGRPSAWTAEGLLGYLPARVQDRLLDQVTANSAPGSRFATEGLLDVSDLNREELRRRMYRQKERWNRHGFDLDMAALMYFDGRTDAGTYLAAHGWQTTGVSDTELFARHGLPPVNGDDAPFGEVVYISAERRG</sequence>
<dbReference type="PANTHER" id="PTHR43619">
    <property type="entry name" value="S-ADENOSYL-L-METHIONINE-DEPENDENT METHYLTRANSFERASE YKTD-RELATED"/>
    <property type="match status" value="1"/>
</dbReference>
<dbReference type="GO" id="GO:0032259">
    <property type="term" value="P:methylation"/>
    <property type="evidence" value="ECO:0007669"/>
    <property type="project" value="UniProtKB-KW"/>
</dbReference>
<evidence type="ECO:0000313" key="8">
    <source>
        <dbReference type="Proteomes" id="UP000273307"/>
    </source>
</evidence>
<reference evidence="7 8" key="1">
    <citation type="submission" date="2018-09" db="EMBL/GenBank/DDBJ databases">
        <authorList>
            <person name="Tagini F."/>
        </authorList>
    </citation>
    <scope>NUCLEOTIDE SEQUENCE [LARGE SCALE GENOMIC DNA]</scope>
    <source>
        <strain evidence="7 8">MK136</strain>
    </source>
</reference>
<dbReference type="EMBL" id="UPHP01000022">
    <property type="protein sequence ID" value="VBA35114.1"/>
    <property type="molecule type" value="Genomic_DNA"/>
</dbReference>
<dbReference type="InterPro" id="IPR029063">
    <property type="entry name" value="SAM-dependent_MTases_sf"/>
</dbReference>
<proteinExistence type="inferred from homology"/>
<protein>
    <recommendedName>
        <fullName evidence="6">S-adenosyl-L-methionine-dependent methyltransferase</fullName>
        <ecNumber evidence="6">2.1.1.-</ecNumber>
    </recommendedName>
</protein>
<dbReference type="InterPro" id="IPR011610">
    <property type="entry name" value="SAM_mthyl_Trfase_ML2640-like"/>
</dbReference>
<dbReference type="Proteomes" id="UP000273307">
    <property type="component" value="Unassembled WGS sequence"/>
</dbReference>
<dbReference type="NCBIfam" id="TIGR00027">
    <property type="entry name" value="mthyl_TIGR00027"/>
    <property type="match status" value="1"/>
</dbReference>
<gene>
    <name evidence="7" type="ORF">LAUMK136_00938</name>
</gene>
<keyword evidence="3 6" id="KW-0489">Methyltransferase</keyword>
<evidence type="ECO:0000256" key="1">
    <source>
        <dbReference type="ARBA" id="ARBA00003907"/>
    </source>
</evidence>
<evidence type="ECO:0000256" key="4">
    <source>
        <dbReference type="ARBA" id="ARBA00022679"/>
    </source>
</evidence>
<organism evidence="7 8">
    <name type="scientific">Mycobacterium attenuatum</name>
    <dbReference type="NCBI Taxonomy" id="2341086"/>
    <lineage>
        <taxon>Bacteria</taxon>
        <taxon>Bacillati</taxon>
        <taxon>Actinomycetota</taxon>
        <taxon>Actinomycetes</taxon>
        <taxon>Mycobacteriales</taxon>
        <taxon>Mycobacteriaceae</taxon>
        <taxon>Mycobacterium</taxon>
    </lineage>
</organism>
<comment type="function">
    <text evidence="1 6">Exhibits S-adenosyl-L-methionine-dependent methyltransferase activity.</text>
</comment>